<dbReference type="Gene3D" id="3.40.50.720">
    <property type="entry name" value="NAD(P)-binding Rossmann-like Domain"/>
    <property type="match status" value="1"/>
</dbReference>
<dbReference type="PANTHER" id="PTHR48079">
    <property type="entry name" value="PROTEIN YEEZ"/>
    <property type="match status" value="1"/>
</dbReference>
<evidence type="ECO:0000259" key="1">
    <source>
        <dbReference type="Pfam" id="PF01370"/>
    </source>
</evidence>
<sequence>MPSNQSPLGALPSRFRRQRVLIIGCGDVGLRVARQLPPRVRVLALTSSDEKRPAFRTRGITPLAGNLDQPATLRRLAGLATRVIHLAPPPGDLPDWRRDPRTLALLRALRLRGLPQSMVYGSTSGVYGNCDGDWASEVRAVNPHTPRAQRRVDAEQQLRFFGRSSGVSVHTLRIPGIYAPDREGGTPRARLLKGTPVLQQADDVYTNHIHANDLARACLAALWRGKPQRVTNASDDTYLKMGDYFDLAAGLYGLPRPPRVARSSAQADLPLMLLSFMSESRRLANTRLKQELRITLRYPTVAQGLVVLAP</sequence>
<reference evidence="2" key="2">
    <citation type="submission" date="2020-09" db="EMBL/GenBank/DDBJ databases">
        <authorList>
            <person name="Sun Q."/>
            <person name="Zhou Y."/>
        </authorList>
    </citation>
    <scope>NUCLEOTIDE SEQUENCE</scope>
    <source>
        <strain evidence="2">CGMCC 1.15322</strain>
    </source>
</reference>
<protein>
    <submittedName>
        <fullName evidence="2">NAD-dependent dehydratase</fullName>
    </submittedName>
</protein>
<dbReference type="Proteomes" id="UP000620596">
    <property type="component" value="Unassembled WGS sequence"/>
</dbReference>
<dbReference type="SUPFAM" id="SSF51735">
    <property type="entry name" value="NAD(P)-binding Rossmann-fold domains"/>
    <property type="match status" value="1"/>
</dbReference>
<dbReference type="PANTHER" id="PTHR48079:SF6">
    <property type="entry name" value="NAD(P)-BINDING DOMAIN-CONTAINING PROTEIN-RELATED"/>
    <property type="match status" value="1"/>
</dbReference>
<accession>A0A916S4J9</accession>
<proteinExistence type="predicted"/>
<evidence type="ECO:0000313" key="3">
    <source>
        <dbReference type="Proteomes" id="UP000620596"/>
    </source>
</evidence>
<organism evidence="2 3">
    <name type="scientific">Polaromonas eurypsychrophila</name>
    <dbReference type="NCBI Taxonomy" id="1614635"/>
    <lineage>
        <taxon>Bacteria</taxon>
        <taxon>Pseudomonadati</taxon>
        <taxon>Pseudomonadota</taxon>
        <taxon>Betaproteobacteria</taxon>
        <taxon>Burkholderiales</taxon>
        <taxon>Comamonadaceae</taxon>
        <taxon>Polaromonas</taxon>
    </lineage>
</organism>
<dbReference type="CDD" id="cd05266">
    <property type="entry name" value="SDR_a4"/>
    <property type="match status" value="1"/>
</dbReference>
<dbReference type="EMBL" id="BMIG01000001">
    <property type="protein sequence ID" value="GGA84171.1"/>
    <property type="molecule type" value="Genomic_DNA"/>
</dbReference>
<dbReference type="Pfam" id="PF01370">
    <property type="entry name" value="Epimerase"/>
    <property type="match status" value="1"/>
</dbReference>
<dbReference type="RefSeq" id="WP_188705467.1">
    <property type="nucleotide sequence ID" value="NZ_BMIG01000001.1"/>
</dbReference>
<dbReference type="InterPro" id="IPR051783">
    <property type="entry name" value="NAD(P)-dependent_oxidoreduct"/>
</dbReference>
<keyword evidence="3" id="KW-1185">Reference proteome</keyword>
<dbReference type="InterPro" id="IPR036291">
    <property type="entry name" value="NAD(P)-bd_dom_sf"/>
</dbReference>
<dbReference type="GO" id="GO:0005737">
    <property type="term" value="C:cytoplasm"/>
    <property type="evidence" value="ECO:0007669"/>
    <property type="project" value="TreeGrafter"/>
</dbReference>
<gene>
    <name evidence="2" type="ORF">GCM10011496_00810</name>
</gene>
<dbReference type="AlphaFoldDB" id="A0A916S4J9"/>
<dbReference type="GO" id="GO:0004029">
    <property type="term" value="F:aldehyde dehydrogenase (NAD+) activity"/>
    <property type="evidence" value="ECO:0007669"/>
    <property type="project" value="TreeGrafter"/>
</dbReference>
<comment type="caution">
    <text evidence="2">The sequence shown here is derived from an EMBL/GenBank/DDBJ whole genome shotgun (WGS) entry which is preliminary data.</text>
</comment>
<name>A0A916S4J9_9BURK</name>
<feature type="domain" description="NAD-dependent epimerase/dehydratase" evidence="1">
    <location>
        <begin position="21"/>
        <end position="231"/>
    </location>
</feature>
<dbReference type="InterPro" id="IPR001509">
    <property type="entry name" value="Epimerase_deHydtase"/>
</dbReference>
<evidence type="ECO:0000313" key="2">
    <source>
        <dbReference type="EMBL" id="GGA84171.1"/>
    </source>
</evidence>
<reference evidence="2" key="1">
    <citation type="journal article" date="2014" name="Int. J. Syst. Evol. Microbiol.">
        <title>Complete genome sequence of Corynebacterium casei LMG S-19264T (=DSM 44701T), isolated from a smear-ripened cheese.</title>
        <authorList>
            <consortium name="US DOE Joint Genome Institute (JGI-PGF)"/>
            <person name="Walter F."/>
            <person name="Albersmeier A."/>
            <person name="Kalinowski J."/>
            <person name="Ruckert C."/>
        </authorList>
    </citation>
    <scope>NUCLEOTIDE SEQUENCE</scope>
    <source>
        <strain evidence="2">CGMCC 1.15322</strain>
    </source>
</reference>